<reference evidence="3" key="1">
    <citation type="submission" date="2021-01" db="EMBL/GenBank/DDBJ databases">
        <title>Adiantum capillus-veneris genome.</title>
        <authorList>
            <person name="Fang Y."/>
            <person name="Liao Q."/>
        </authorList>
    </citation>
    <scope>NUCLEOTIDE SEQUENCE</scope>
    <source>
        <strain evidence="3">H3</strain>
        <tissue evidence="3">Leaf</tissue>
    </source>
</reference>
<dbReference type="Pfam" id="PF13041">
    <property type="entry name" value="PPR_2"/>
    <property type="match status" value="4"/>
</dbReference>
<gene>
    <name evidence="3" type="ORF">GOP47_0024171</name>
</gene>
<feature type="repeat" description="PPR" evidence="2">
    <location>
        <begin position="246"/>
        <end position="276"/>
    </location>
</feature>
<feature type="repeat" description="PPR" evidence="2">
    <location>
        <begin position="44"/>
        <end position="78"/>
    </location>
</feature>
<keyword evidence="4" id="KW-1185">Reference proteome</keyword>
<dbReference type="PANTHER" id="PTHR47926">
    <property type="entry name" value="PENTATRICOPEPTIDE REPEAT-CONTAINING PROTEIN"/>
    <property type="match status" value="1"/>
</dbReference>
<comment type="caution">
    <text evidence="3">The sequence shown here is derived from an EMBL/GenBank/DDBJ whole genome shotgun (WGS) entry which is preliminary data.</text>
</comment>
<dbReference type="Pfam" id="PF01535">
    <property type="entry name" value="PPR"/>
    <property type="match status" value="6"/>
</dbReference>
<name>A0A9D4U7C9_ADICA</name>
<feature type="repeat" description="PPR" evidence="2">
    <location>
        <begin position="277"/>
        <end position="311"/>
    </location>
</feature>
<dbReference type="FunFam" id="1.25.40.10:FF:000158">
    <property type="entry name" value="pentatricopeptide repeat-containing protein At2g33680"/>
    <property type="match status" value="1"/>
</dbReference>
<accession>A0A9D4U7C9</accession>
<dbReference type="FunFam" id="1.25.40.10:FF:000196">
    <property type="entry name" value="Pentatricopeptide repeat-containing protein At4g14850"/>
    <property type="match status" value="1"/>
</dbReference>
<dbReference type="Proteomes" id="UP000886520">
    <property type="component" value="Chromosome 23"/>
</dbReference>
<dbReference type="InterPro" id="IPR002885">
    <property type="entry name" value="PPR_rpt"/>
</dbReference>
<dbReference type="GO" id="GO:0003723">
    <property type="term" value="F:RNA binding"/>
    <property type="evidence" value="ECO:0007669"/>
    <property type="project" value="InterPro"/>
</dbReference>
<dbReference type="EMBL" id="JABFUD020000023">
    <property type="protein sequence ID" value="KAI5061666.1"/>
    <property type="molecule type" value="Genomic_DNA"/>
</dbReference>
<organism evidence="3 4">
    <name type="scientific">Adiantum capillus-veneris</name>
    <name type="common">Maidenhair fern</name>
    <dbReference type="NCBI Taxonomy" id="13818"/>
    <lineage>
        <taxon>Eukaryota</taxon>
        <taxon>Viridiplantae</taxon>
        <taxon>Streptophyta</taxon>
        <taxon>Embryophyta</taxon>
        <taxon>Tracheophyta</taxon>
        <taxon>Polypodiopsida</taxon>
        <taxon>Polypodiidae</taxon>
        <taxon>Polypodiales</taxon>
        <taxon>Pteridineae</taxon>
        <taxon>Pteridaceae</taxon>
        <taxon>Vittarioideae</taxon>
        <taxon>Adiantum</taxon>
    </lineage>
</organism>
<dbReference type="FunFam" id="1.25.40.10:FF:000073">
    <property type="entry name" value="Pentatricopeptide repeat-containing protein chloroplastic"/>
    <property type="match status" value="2"/>
</dbReference>
<feature type="repeat" description="PPR" evidence="2">
    <location>
        <begin position="479"/>
        <end position="513"/>
    </location>
</feature>
<feature type="repeat" description="PPR" evidence="2">
    <location>
        <begin position="177"/>
        <end position="210"/>
    </location>
</feature>
<feature type="repeat" description="PPR" evidence="2">
    <location>
        <begin position="378"/>
        <end position="412"/>
    </location>
</feature>
<dbReference type="Gene3D" id="1.25.40.10">
    <property type="entry name" value="Tetratricopeptide repeat domain"/>
    <property type="match status" value="6"/>
</dbReference>
<dbReference type="OrthoDB" id="185373at2759"/>
<dbReference type="GO" id="GO:0048731">
    <property type="term" value="P:system development"/>
    <property type="evidence" value="ECO:0007669"/>
    <property type="project" value="UniProtKB-ARBA"/>
</dbReference>
<dbReference type="InterPro" id="IPR046960">
    <property type="entry name" value="PPR_At4g14850-like_plant"/>
</dbReference>
<sequence length="653" mass="73560">MEAVVRKLDKQDFITAVKACCSSAILKEGKQIHADIIQNSFEQDEIVGSVLIELYAKCGSLKEARNVFNKLKKKSYALPWNVMTTGYILYGDAHEVMWLYCQMLQENLRVNHVSFLNVLKACSSTVYLEGGMLVYANIIENGFESHHSVCNTLMDMYLKCGLLKDAHEVFKRLLLRDVVSWNAMISGLAQENSLEAFHLFGQMQYEGRKPDSFTYASILKACYSLEATDQVKLIHTLATVDGFESDRITGSSLMDAYAKCGHLEDAQRLWDRLPKPDVVAYNSIIAGYAQHGEGQQAMKLFVSMQDEGKHPDEATLVSVLKAACSVTSVNQGKLVHSLIIRSGCKLDVGVGTSLMNMYVKFGNIKQARGIFYDMALKNVATWNVLFSGLLQFGQPTEVFKLFQEMQKEDTEPDNLTFVSLLKVCTSEVSLEQGKWAHCYIIESGLEHDDRIGNTLVDMYAKCEHVECAHQVFDQLQNRTVVAWSAMIAGYALQGEYEEVAENFDAMQKNKLKPDDVAYVNLLSACSRKGLLKEGLVHFSTMMRDYGIKPKLEHYTCMVRLLGHAGRLTDAEFMLKSMPCQCNIVGWMLLFESCITHGKVEIARGCFDRIMLIDCKHAAAYTLMSNMYSGMGMQEEADHIEAMRKRAQIRSRKE</sequence>
<dbReference type="GO" id="GO:0009451">
    <property type="term" value="P:RNA modification"/>
    <property type="evidence" value="ECO:0007669"/>
    <property type="project" value="InterPro"/>
</dbReference>
<dbReference type="PROSITE" id="PS51375">
    <property type="entry name" value="PPR"/>
    <property type="match status" value="7"/>
</dbReference>
<evidence type="ECO:0000313" key="3">
    <source>
        <dbReference type="EMBL" id="KAI5061666.1"/>
    </source>
</evidence>
<dbReference type="NCBIfam" id="TIGR00756">
    <property type="entry name" value="PPR"/>
    <property type="match status" value="4"/>
</dbReference>
<dbReference type="AlphaFoldDB" id="A0A9D4U7C9"/>
<evidence type="ECO:0000313" key="4">
    <source>
        <dbReference type="Proteomes" id="UP000886520"/>
    </source>
</evidence>
<proteinExistence type="predicted"/>
<evidence type="ECO:0000256" key="1">
    <source>
        <dbReference type="ARBA" id="ARBA00022737"/>
    </source>
</evidence>
<dbReference type="FunFam" id="1.25.40.10:FF:000381">
    <property type="entry name" value="Pentatricopeptide repeat-containing protein"/>
    <property type="match status" value="1"/>
</dbReference>
<protein>
    <recommendedName>
        <fullName evidence="5">Pentatricopeptide repeat-containing protein</fullName>
    </recommendedName>
</protein>
<feature type="repeat" description="PPR" evidence="2">
    <location>
        <begin position="514"/>
        <end position="549"/>
    </location>
</feature>
<keyword evidence="1" id="KW-0677">Repeat</keyword>
<dbReference type="InterPro" id="IPR011990">
    <property type="entry name" value="TPR-like_helical_dom_sf"/>
</dbReference>
<evidence type="ECO:0000256" key="2">
    <source>
        <dbReference type="PROSITE-ProRule" id="PRU00708"/>
    </source>
</evidence>
<evidence type="ECO:0008006" key="5">
    <source>
        <dbReference type="Google" id="ProtNLM"/>
    </source>
</evidence>